<feature type="transmembrane region" description="Helical" evidence="9">
    <location>
        <begin position="431"/>
        <end position="451"/>
    </location>
</feature>
<gene>
    <name evidence="12" type="ORF">FHX73_11816</name>
</gene>
<dbReference type="PANTHER" id="PTHR33908:SF3">
    <property type="entry name" value="UNDECAPRENYL PHOSPHATE-ALPHA-4-AMINO-4-DEOXY-L-ARABINOSE ARABINOSYL TRANSFERASE"/>
    <property type="match status" value="1"/>
</dbReference>
<feature type="transmembrane region" description="Helical" evidence="9">
    <location>
        <begin position="463"/>
        <end position="482"/>
    </location>
</feature>
<dbReference type="GO" id="GO:0005886">
    <property type="term" value="C:plasma membrane"/>
    <property type="evidence" value="ECO:0007669"/>
    <property type="project" value="UniProtKB-SubCell"/>
</dbReference>
<evidence type="ECO:0000256" key="7">
    <source>
        <dbReference type="ARBA" id="ARBA00023136"/>
    </source>
</evidence>
<comment type="caution">
    <text evidence="12">The sequence shown here is derived from an EMBL/GenBank/DDBJ whole genome shotgun (WGS) entry which is preliminary data.</text>
</comment>
<reference evidence="12 13" key="1">
    <citation type="submission" date="2019-06" db="EMBL/GenBank/DDBJ databases">
        <title>Sequencing the genomes of 1000 actinobacteria strains.</title>
        <authorList>
            <person name="Klenk H.-P."/>
        </authorList>
    </citation>
    <scope>NUCLEOTIDE SEQUENCE [LARGE SCALE GENOMIC DNA]</scope>
    <source>
        <strain evidence="12 13">DSM 44826</strain>
    </source>
</reference>
<feature type="region of interest" description="Disordered" evidence="8">
    <location>
        <begin position="1"/>
        <end position="25"/>
    </location>
</feature>
<name>A0A561UCF3_9ACTN</name>
<dbReference type="RefSeq" id="WP_145903316.1">
    <property type="nucleotide sequence ID" value="NZ_BAAAMZ010000043.1"/>
</dbReference>
<keyword evidence="2" id="KW-1003">Cell membrane</keyword>
<keyword evidence="5 9" id="KW-0812">Transmembrane</keyword>
<dbReference type="Proteomes" id="UP000317940">
    <property type="component" value="Unassembled WGS sequence"/>
</dbReference>
<proteinExistence type="predicted"/>
<evidence type="ECO:0000256" key="2">
    <source>
        <dbReference type="ARBA" id="ARBA00022475"/>
    </source>
</evidence>
<feature type="domain" description="Putative mannosyltransferase YkcA/B-like C-terminal" evidence="11">
    <location>
        <begin position="529"/>
        <end position="617"/>
    </location>
</feature>
<evidence type="ECO:0000313" key="12">
    <source>
        <dbReference type="EMBL" id="TWF97041.1"/>
    </source>
</evidence>
<evidence type="ECO:0000259" key="11">
    <source>
        <dbReference type="Pfam" id="PF24878"/>
    </source>
</evidence>
<feature type="domain" description="Glycosyltransferase RgtA/B/C/D-like" evidence="10">
    <location>
        <begin position="89"/>
        <end position="243"/>
    </location>
</feature>
<dbReference type="InterPro" id="IPR056785">
    <property type="entry name" value="YkcA/B-like_C"/>
</dbReference>
<feature type="transmembrane region" description="Helical" evidence="9">
    <location>
        <begin position="100"/>
        <end position="121"/>
    </location>
</feature>
<keyword evidence="6 9" id="KW-1133">Transmembrane helix</keyword>
<feature type="transmembrane region" description="Helical" evidence="9">
    <location>
        <begin position="133"/>
        <end position="152"/>
    </location>
</feature>
<keyword evidence="3" id="KW-0328">Glycosyltransferase</keyword>
<dbReference type="AlphaFoldDB" id="A0A561UCF3"/>
<evidence type="ECO:0000256" key="9">
    <source>
        <dbReference type="SAM" id="Phobius"/>
    </source>
</evidence>
<protein>
    <submittedName>
        <fullName evidence="12">4-amino-4-deoxy-L-arabinose transferase-like glycosyltransferase</fullName>
    </submittedName>
</protein>
<feature type="transmembrane region" description="Helical" evidence="9">
    <location>
        <begin position="320"/>
        <end position="338"/>
    </location>
</feature>
<keyword evidence="7 9" id="KW-0472">Membrane</keyword>
<evidence type="ECO:0000259" key="10">
    <source>
        <dbReference type="Pfam" id="PF13231"/>
    </source>
</evidence>
<feature type="transmembrane region" description="Helical" evidence="9">
    <location>
        <begin position="400"/>
        <end position="419"/>
    </location>
</feature>
<dbReference type="InterPro" id="IPR038731">
    <property type="entry name" value="RgtA/B/C-like"/>
</dbReference>
<evidence type="ECO:0000313" key="13">
    <source>
        <dbReference type="Proteomes" id="UP000317940"/>
    </source>
</evidence>
<organism evidence="12 13">
    <name type="scientific">Kitasatospora viridis</name>
    <dbReference type="NCBI Taxonomy" id="281105"/>
    <lineage>
        <taxon>Bacteria</taxon>
        <taxon>Bacillati</taxon>
        <taxon>Actinomycetota</taxon>
        <taxon>Actinomycetes</taxon>
        <taxon>Kitasatosporales</taxon>
        <taxon>Streptomycetaceae</taxon>
        <taxon>Kitasatospora</taxon>
    </lineage>
</organism>
<evidence type="ECO:0000256" key="5">
    <source>
        <dbReference type="ARBA" id="ARBA00022692"/>
    </source>
</evidence>
<dbReference type="GO" id="GO:0009103">
    <property type="term" value="P:lipopolysaccharide biosynthetic process"/>
    <property type="evidence" value="ECO:0007669"/>
    <property type="project" value="UniProtKB-ARBA"/>
</dbReference>
<dbReference type="EMBL" id="VIWT01000001">
    <property type="protein sequence ID" value="TWF97041.1"/>
    <property type="molecule type" value="Genomic_DNA"/>
</dbReference>
<feature type="transmembrane region" description="Helical" evidence="9">
    <location>
        <begin position="33"/>
        <end position="52"/>
    </location>
</feature>
<feature type="transmembrane region" description="Helical" evidence="9">
    <location>
        <begin position="350"/>
        <end position="368"/>
    </location>
</feature>
<accession>A0A561UCF3</accession>
<comment type="subcellular location">
    <subcellularLocation>
        <location evidence="1">Cell membrane</location>
        <topology evidence="1">Multi-pass membrane protein</topology>
    </subcellularLocation>
</comment>
<keyword evidence="4 12" id="KW-0808">Transferase</keyword>
<evidence type="ECO:0000256" key="1">
    <source>
        <dbReference type="ARBA" id="ARBA00004651"/>
    </source>
</evidence>
<evidence type="ECO:0000256" key="8">
    <source>
        <dbReference type="SAM" id="MobiDB-lite"/>
    </source>
</evidence>
<sequence>MTSALTSSATSTATRDTLGATPDRTARRTGNGYRIALLAILLLAAGLDLWSLSGTGFDSYYGASAFSGAHSWKAFFFGSLDTGNFITIDKPPLAYWLESLTAHALGFGAFSVLLPQALAAVGTTAVLARTVRLVWGEVAALLAAAAFALTPVTVTMARSNHPDMVLTLLMTLAAWGWVSAVRTGRTAPLVWAGVALGLGFMTKMWAACLPLPALAVVYALAAPGPVRRRLAQLAAATAALVVVGGAWIAVVALTPAADRPYIGSTNGNSILQSFWDYNGPGRLFGADSPASVLPPGVPDKVLGATPGLGRMFAPDVAGQIGWLLPLAAAGLAAGLWTARRAVRTDPGRAAFLMWGGWAALHLLVFSFAQGQWHAYYTVALAPAVAALAGGGLAVMIRHRLALLTALGLGATVGWDLLLLDRTPHYLPWLRPAVGVVGAVAVLLAGADLLTTRLAGRTTNGRRFAAGAAAVAMAAALAGPAAYDVTTVRVGSPGGLSQAGPLQQPVLPTVVWESLPMILGKHQGLDPRMTGFLEQNRGKARWLLAVPDGPTAGTFILGTGQPVLDMGGFRGTDPALTADRLQALVASGELRFVLNGPPLGGVRPDPVGVARSAWITAHCTPLGGGTPAPPGTPVLTDCAPH</sequence>
<dbReference type="Pfam" id="PF13231">
    <property type="entry name" value="PMT_2"/>
    <property type="match status" value="1"/>
</dbReference>
<dbReference type="InterPro" id="IPR050297">
    <property type="entry name" value="LipidA_mod_glycosyltrf_83"/>
</dbReference>
<feature type="transmembrane region" description="Helical" evidence="9">
    <location>
        <begin position="233"/>
        <end position="253"/>
    </location>
</feature>
<evidence type="ECO:0000256" key="4">
    <source>
        <dbReference type="ARBA" id="ARBA00022679"/>
    </source>
</evidence>
<dbReference type="OrthoDB" id="5241882at2"/>
<evidence type="ECO:0000256" key="6">
    <source>
        <dbReference type="ARBA" id="ARBA00022989"/>
    </source>
</evidence>
<dbReference type="PANTHER" id="PTHR33908">
    <property type="entry name" value="MANNOSYLTRANSFERASE YKCB-RELATED"/>
    <property type="match status" value="1"/>
</dbReference>
<feature type="transmembrane region" description="Helical" evidence="9">
    <location>
        <begin position="204"/>
        <end position="221"/>
    </location>
</feature>
<dbReference type="GO" id="GO:0016763">
    <property type="term" value="F:pentosyltransferase activity"/>
    <property type="evidence" value="ECO:0007669"/>
    <property type="project" value="TreeGrafter"/>
</dbReference>
<evidence type="ECO:0000256" key="3">
    <source>
        <dbReference type="ARBA" id="ARBA00022676"/>
    </source>
</evidence>
<dbReference type="GO" id="GO:0010041">
    <property type="term" value="P:response to iron(III) ion"/>
    <property type="evidence" value="ECO:0007669"/>
    <property type="project" value="TreeGrafter"/>
</dbReference>
<keyword evidence="13" id="KW-1185">Reference proteome</keyword>
<feature type="compositionally biased region" description="Low complexity" evidence="8">
    <location>
        <begin position="1"/>
        <end position="14"/>
    </location>
</feature>
<dbReference type="Pfam" id="PF24878">
    <property type="entry name" value="YkcB_C"/>
    <property type="match status" value="1"/>
</dbReference>
<feature type="transmembrane region" description="Helical" evidence="9">
    <location>
        <begin position="374"/>
        <end position="393"/>
    </location>
</feature>